<reference evidence="4" key="1">
    <citation type="submission" date="2021-02" db="EMBL/GenBank/DDBJ databases">
        <authorList>
            <person name="Dougan E. K."/>
            <person name="Rhodes N."/>
            <person name="Thang M."/>
            <person name="Chan C."/>
        </authorList>
    </citation>
    <scope>NUCLEOTIDE SEQUENCE</scope>
</reference>
<dbReference type="GO" id="GO:0005737">
    <property type="term" value="C:cytoplasm"/>
    <property type="evidence" value="ECO:0007669"/>
    <property type="project" value="UniProtKB-SubCell"/>
</dbReference>
<dbReference type="GO" id="GO:0006457">
    <property type="term" value="P:protein folding"/>
    <property type="evidence" value="ECO:0007669"/>
    <property type="project" value="TreeGrafter"/>
</dbReference>
<dbReference type="SUPFAM" id="SSF49764">
    <property type="entry name" value="HSP20-like chaperones"/>
    <property type="match status" value="1"/>
</dbReference>
<dbReference type="Proteomes" id="UP000626109">
    <property type="component" value="Unassembled WGS sequence"/>
</dbReference>
<evidence type="ECO:0000313" key="5">
    <source>
        <dbReference type="Proteomes" id="UP000626109"/>
    </source>
</evidence>
<dbReference type="InterPro" id="IPR007052">
    <property type="entry name" value="CS_dom"/>
</dbReference>
<dbReference type="EMBL" id="CAJNNW010036779">
    <property type="protein sequence ID" value="CAE8737462.1"/>
    <property type="molecule type" value="Genomic_DNA"/>
</dbReference>
<feature type="domain" description="CS" evidence="3">
    <location>
        <begin position="20"/>
        <end position="118"/>
    </location>
</feature>
<feature type="non-terminal residue" evidence="4">
    <location>
        <position position="170"/>
    </location>
</feature>
<protein>
    <recommendedName>
        <fullName evidence="3">CS domain-containing protein</fullName>
    </recommendedName>
</protein>
<evidence type="ECO:0000256" key="2">
    <source>
        <dbReference type="ARBA" id="ARBA00022490"/>
    </source>
</evidence>
<dbReference type="InterPro" id="IPR008978">
    <property type="entry name" value="HSP20-like_chaperone"/>
</dbReference>
<gene>
    <name evidence="4" type="ORF">PGLA2088_LOCUS48782</name>
</gene>
<dbReference type="GO" id="GO:0051082">
    <property type="term" value="F:unfolded protein binding"/>
    <property type="evidence" value="ECO:0007669"/>
    <property type="project" value="TreeGrafter"/>
</dbReference>
<evidence type="ECO:0000256" key="1">
    <source>
        <dbReference type="ARBA" id="ARBA00004496"/>
    </source>
</evidence>
<dbReference type="Gene3D" id="2.60.40.790">
    <property type="match status" value="1"/>
</dbReference>
<evidence type="ECO:0000313" key="4">
    <source>
        <dbReference type="EMBL" id="CAE8737462.1"/>
    </source>
</evidence>
<dbReference type="PANTHER" id="PTHR12356:SF3">
    <property type="entry name" value="NUCLEAR MIGRATION PROTEIN NUDC"/>
    <property type="match status" value="1"/>
</dbReference>
<name>A0A813LTL8_POLGL</name>
<sequence length="170" mass="19739">AVTWERSGHLRDMKPGELGGSTEKYSWKQTNWEVWCHVPVPPEATRNDIRCSIRRKQFSLFVFDEEIMDGTLFDNVDQEESSWTLDVLDRGMPPRQEVNITFVKEMETQGRNHWPTIVLGEPEINVRWLGPPIKVIHPQDRETLHLMAGTLSDKERPFCNMRDPLATPGK</sequence>
<organism evidence="4 5">
    <name type="scientific">Polarella glacialis</name>
    <name type="common">Dinoflagellate</name>
    <dbReference type="NCBI Taxonomy" id="89957"/>
    <lineage>
        <taxon>Eukaryota</taxon>
        <taxon>Sar</taxon>
        <taxon>Alveolata</taxon>
        <taxon>Dinophyceae</taxon>
        <taxon>Suessiales</taxon>
        <taxon>Suessiaceae</taxon>
        <taxon>Polarella</taxon>
    </lineage>
</organism>
<dbReference type="Pfam" id="PF04969">
    <property type="entry name" value="CS"/>
    <property type="match status" value="1"/>
</dbReference>
<evidence type="ECO:0000259" key="3">
    <source>
        <dbReference type="PROSITE" id="PS51203"/>
    </source>
</evidence>
<comment type="subcellular location">
    <subcellularLocation>
        <location evidence="1">Cytoplasm</location>
    </subcellularLocation>
</comment>
<dbReference type="AlphaFoldDB" id="A0A813LTL8"/>
<comment type="caution">
    <text evidence="4">The sequence shown here is derived from an EMBL/GenBank/DDBJ whole genome shotgun (WGS) entry which is preliminary data.</text>
</comment>
<dbReference type="PANTHER" id="PTHR12356">
    <property type="entry name" value="NUCLEAR MOVEMENT PROTEIN NUDC"/>
    <property type="match status" value="1"/>
</dbReference>
<proteinExistence type="predicted"/>
<dbReference type="PROSITE" id="PS51203">
    <property type="entry name" value="CS"/>
    <property type="match status" value="1"/>
</dbReference>
<dbReference type="InterPro" id="IPR037898">
    <property type="entry name" value="NudC_fam"/>
</dbReference>
<keyword evidence="2" id="KW-0963">Cytoplasm</keyword>
<accession>A0A813LTL8</accession>